<evidence type="ECO:0000259" key="1">
    <source>
        <dbReference type="PROSITE" id="PS50206"/>
    </source>
</evidence>
<evidence type="ECO:0000313" key="2">
    <source>
        <dbReference type="EMBL" id="AKV04444.1"/>
    </source>
</evidence>
<dbReference type="GO" id="GO:0016740">
    <property type="term" value="F:transferase activity"/>
    <property type="evidence" value="ECO:0007669"/>
    <property type="project" value="UniProtKB-KW"/>
</dbReference>
<dbReference type="SMART" id="SM00450">
    <property type="entry name" value="RHOD"/>
    <property type="match status" value="1"/>
</dbReference>
<dbReference type="InterPro" id="IPR036873">
    <property type="entry name" value="Rhodanese-like_dom_sf"/>
</dbReference>
<dbReference type="RefSeq" id="WP_146655056.1">
    <property type="nucleotide sequence ID" value="NZ_CP012333.1"/>
</dbReference>
<accession>A0A0K1QFA6</accession>
<dbReference type="Pfam" id="PF00581">
    <property type="entry name" value="Rhodanese"/>
    <property type="match status" value="1"/>
</dbReference>
<dbReference type="Proteomes" id="UP000064967">
    <property type="component" value="Chromosome"/>
</dbReference>
<dbReference type="CDD" id="cd00158">
    <property type="entry name" value="RHOD"/>
    <property type="match status" value="1"/>
</dbReference>
<keyword evidence="3" id="KW-1185">Reference proteome</keyword>
<sequence length="119" mass="12825">MTTLFEAATPNPSGHRDVRPEQVLADKKATRIIDVREPSEFTGELGHIEGAELVPLATVAAASTSWAKDEALVLICRSGRRSEQAARELTAAGFQHAMNMLGGMLAWNEARLPVEGATR</sequence>
<dbReference type="KEGG" id="llu:AKJ09_11107"/>
<dbReference type="AlphaFoldDB" id="A0A0K1QFA6"/>
<organism evidence="2 3">
    <name type="scientific">Labilithrix luteola</name>
    <dbReference type="NCBI Taxonomy" id="1391654"/>
    <lineage>
        <taxon>Bacteria</taxon>
        <taxon>Pseudomonadati</taxon>
        <taxon>Myxococcota</taxon>
        <taxon>Polyangia</taxon>
        <taxon>Polyangiales</taxon>
        <taxon>Labilitrichaceae</taxon>
        <taxon>Labilithrix</taxon>
    </lineage>
</organism>
<dbReference type="PROSITE" id="PS50206">
    <property type="entry name" value="RHODANESE_3"/>
    <property type="match status" value="1"/>
</dbReference>
<gene>
    <name evidence="2" type="ORF">AKJ09_11107</name>
</gene>
<dbReference type="OrthoDB" id="285281at2"/>
<evidence type="ECO:0000313" key="3">
    <source>
        <dbReference type="Proteomes" id="UP000064967"/>
    </source>
</evidence>
<dbReference type="EMBL" id="CP012333">
    <property type="protein sequence ID" value="AKV04444.1"/>
    <property type="molecule type" value="Genomic_DNA"/>
</dbReference>
<dbReference type="Gene3D" id="3.40.250.10">
    <property type="entry name" value="Rhodanese-like domain"/>
    <property type="match status" value="1"/>
</dbReference>
<reference evidence="2 3" key="1">
    <citation type="submission" date="2015-08" db="EMBL/GenBank/DDBJ databases">
        <authorList>
            <person name="Babu N.S."/>
            <person name="Beckwith C.J."/>
            <person name="Beseler K.G."/>
            <person name="Brison A."/>
            <person name="Carone J.V."/>
            <person name="Caskin T.P."/>
            <person name="Diamond M."/>
            <person name="Durham M.E."/>
            <person name="Foxe J.M."/>
            <person name="Go M."/>
            <person name="Henderson B.A."/>
            <person name="Jones I.B."/>
            <person name="McGettigan J.A."/>
            <person name="Micheletti S.J."/>
            <person name="Nasrallah M.E."/>
            <person name="Ortiz D."/>
            <person name="Piller C.R."/>
            <person name="Privatt S.R."/>
            <person name="Schneider S.L."/>
            <person name="Sharp S."/>
            <person name="Smith T.C."/>
            <person name="Stanton J.D."/>
            <person name="Ullery H.E."/>
            <person name="Wilson R.J."/>
            <person name="Serrano M.G."/>
            <person name="Buck G."/>
            <person name="Lee V."/>
            <person name="Wang Y."/>
            <person name="Carvalho R."/>
            <person name="Voegtly L."/>
            <person name="Shi R."/>
            <person name="Duckworth R."/>
            <person name="Johnson A."/>
            <person name="Loviza R."/>
            <person name="Walstead R."/>
            <person name="Shah Z."/>
            <person name="Kiflezghi M."/>
            <person name="Wade K."/>
            <person name="Ball S.L."/>
            <person name="Bradley K.W."/>
            <person name="Asai D.J."/>
            <person name="Bowman C.A."/>
            <person name="Russell D.A."/>
            <person name="Pope W.H."/>
            <person name="Jacobs-Sera D."/>
            <person name="Hendrix R.W."/>
            <person name="Hatfull G.F."/>
        </authorList>
    </citation>
    <scope>NUCLEOTIDE SEQUENCE [LARGE SCALE GENOMIC DNA]</scope>
    <source>
        <strain evidence="2 3">DSM 27648</strain>
    </source>
</reference>
<dbReference type="InterPro" id="IPR001763">
    <property type="entry name" value="Rhodanese-like_dom"/>
</dbReference>
<proteinExistence type="predicted"/>
<keyword evidence="2" id="KW-0808">Transferase</keyword>
<dbReference type="SUPFAM" id="SSF52821">
    <property type="entry name" value="Rhodanese/Cell cycle control phosphatase"/>
    <property type="match status" value="1"/>
</dbReference>
<feature type="domain" description="Rhodanese" evidence="1">
    <location>
        <begin position="26"/>
        <end position="116"/>
    </location>
</feature>
<name>A0A0K1QFA6_9BACT</name>
<dbReference type="InterPro" id="IPR052367">
    <property type="entry name" value="Thiosulfate_ST/Rhodanese-like"/>
</dbReference>
<protein>
    <submittedName>
        <fullName evidence="2">Rhodanese-related sulfurtransferase</fullName>
    </submittedName>
</protein>
<dbReference type="PANTHER" id="PTHR45431:SF3">
    <property type="entry name" value="RHODANESE-LIKE DOMAIN-CONTAINING PROTEIN 15, CHLOROPLASTIC"/>
    <property type="match status" value="1"/>
</dbReference>
<dbReference type="STRING" id="1391654.AKJ09_11107"/>
<dbReference type="PANTHER" id="PTHR45431">
    <property type="entry name" value="RHODANESE-LIKE DOMAIN-CONTAINING PROTEIN 15, CHLOROPLASTIC"/>
    <property type="match status" value="1"/>
</dbReference>